<dbReference type="AlphaFoldDB" id="A0A3M6T4F8"/>
<dbReference type="GO" id="GO:0005829">
    <property type="term" value="C:cytosol"/>
    <property type="evidence" value="ECO:0007669"/>
    <property type="project" value="TreeGrafter"/>
</dbReference>
<dbReference type="Pfam" id="PF15882">
    <property type="entry name" value="DUF4735"/>
    <property type="match status" value="2"/>
</dbReference>
<feature type="signal peptide" evidence="2">
    <location>
        <begin position="1"/>
        <end position="21"/>
    </location>
</feature>
<keyword evidence="2" id="KW-0732">Signal</keyword>
<keyword evidence="1" id="KW-1133">Transmembrane helix</keyword>
<dbReference type="PANTHER" id="PTHR33539">
    <property type="entry name" value="UPF0764 PROTEIN C16ORF89"/>
    <property type="match status" value="1"/>
</dbReference>
<gene>
    <name evidence="3" type="ORF">pdam_00003814</name>
</gene>
<organism evidence="3 4">
    <name type="scientific">Pocillopora damicornis</name>
    <name type="common">Cauliflower coral</name>
    <name type="synonym">Millepora damicornis</name>
    <dbReference type="NCBI Taxonomy" id="46731"/>
    <lineage>
        <taxon>Eukaryota</taxon>
        <taxon>Metazoa</taxon>
        <taxon>Cnidaria</taxon>
        <taxon>Anthozoa</taxon>
        <taxon>Hexacorallia</taxon>
        <taxon>Scleractinia</taxon>
        <taxon>Astrocoeniina</taxon>
        <taxon>Pocilloporidae</taxon>
        <taxon>Pocillopora</taxon>
    </lineage>
</organism>
<dbReference type="EMBL" id="RCHS01004356">
    <property type="protein sequence ID" value="RMX35493.1"/>
    <property type="molecule type" value="Genomic_DNA"/>
</dbReference>
<accession>A0A3M6T4F8</accession>
<protein>
    <submittedName>
        <fullName evidence="3">Uncharacterized protein</fullName>
    </submittedName>
</protein>
<sequence>MKPRGCFRLFVLCFLTRVTLSQVGIDRNDLGDLYKALTNALSFCNNEYHNLDSNALLGLRVAQGYIHRILADTENGEIKLNQDIYSSMINLLNRTTEVVERMLPFLWKQDPLFYPMLNSSWTYFKPYKFLEPQDVVERQKIKSGDEEKYSNCVGEIVGSKESSMEPCTISDDCWGIMKSKGAPNKVLYYQALFFLLGEASGEGLGNVIGWQLNSGCFGDNSIIDEEKTSETNTGKGRRELRSSYLGKGCFSDITGVGIGLLSLYLRWVLDPPPQVQPVDLIESAKEDAQTISVYMYILLLVTAAFLFAIRGRILEMVSFFRGTNSYTVERLPS</sequence>
<evidence type="ECO:0000313" key="4">
    <source>
        <dbReference type="Proteomes" id="UP000275408"/>
    </source>
</evidence>
<name>A0A3M6T4F8_POCDA</name>
<feature type="chain" id="PRO_5017944688" evidence="2">
    <location>
        <begin position="22"/>
        <end position="333"/>
    </location>
</feature>
<proteinExistence type="predicted"/>
<dbReference type="STRING" id="46731.A0A3M6T4F8"/>
<keyword evidence="1" id="KW-0472">Membrane</keyword>
<reference evidence="3 4" key="1">
    <citation type="journal article" date="2018" name="Sci. Rep.">
        <title>Comparative analysis of the Pocillopora damicornis genome highlights role of immune system in coral evolution.</title>
        <authorList>
            <person name="Cunning R."/>
            <person name="Bay R.A."/>
            <person name="Gillette P."/>
            <person name="Baker A.C."/>
            <person name="Traylor-Knowles N."/>
        </authorList>
    </citation>
    <scope>NUCLEOTIDE SEQUENCE [LARGE SCALE GENOMIC DNA]</scope>
    <source>
        <strain evidence="3">RSMAS</strain>
        <tissue evidence="3">Whole animal</tissue>
    </source>
</reference>
<dbReference type="Proteomes" id="UP000275408">
    <property type="component" value="Unassembled WGS sequence"/>
</dbReference>
<dbReference type="OrthoDB" id="5949187at2759"/>
<comment type="caution">
    <text evidence="3">The sequence shown here is derived from an EMBL/GenBank/DDBJ whole genome shotgun (WGS) entry which is preliminary data.</text>
</comment>
<dbReference type="InterPro" id="IPR031751">
    <property type="entry name" value="DUF4735"/>
</dbReference>
<evidence type="ECO:0000313" key="3">
    <source>
        <dbReference type="EMBL" id="RMX35493.1"/>
    </source>
</evidence>
<evidence type="ECO:0000256" key="2">
    <source>
        <dbReference type="SAM" id="SignalP"/>
    </source>
</evidence>
<evidence type="ECO:0000256" key="1">
    <source>
        <dbReference type="SAM" id="Phobius"/>
    </source>
</evidence>
<dbReference type="GO" id="GO:0016020">
    <property type="term" value="C:membrane"/>
    <property type="evidence" value="ECO:0007669"/>
    <property type="project" value="TreeGrafter"/>
</dbReference>
<dbReference type="PANTHER" id="PTHR33539:SF1">
    <property type="entry name" value="UPF0764 PROTEIN C16ORF89"/>
    <property type="match status" value="1"/>
</dbReference>
<feature type="transmembrane region" description="Helical" evidence="1">
    <location>
        <begin position="291"/>
        <end position="309"/>
    </location>
</feature>
<keyword evidence="1" id="KW-0812">Transmembrane</keyword>
<keyword evidence="4" id="KW-1185">Reference proteome</keyword>